<gene>
    <name evidence="4" type="ORF">QBC35DRAFT_395878</name>
</gene>
<dbReference type="InterPro" id="IPR036770">
    <property type="entry name" value="Ankyrin_rpt-contain_sf"/>
</dbReference>
<dbReference type="EMBL" id="MU864651">
    <property type="protein sequence ID" value="KAK4182488.1"/>
    <property type="molecule type" value="Genomic_DNA"/>
</dbReference>
<proteinExistence type="predicted"/>
<dbReference type="InterPro" id="IPR002110">
    <property type="entry name" value="Ankyrin_rpt"/>
</dbReference>
<dbReference type="PROSITE" id="PS50088">
    <property type="entry name" value="ANK_REPEAT"/>
    <property type="match status" value="1"/>
</dbReference>
<evidence type="ECO:0000256" key="1">
    <source>
        <dbReference type="ARBA" id="ARBA00022737"/>
    </source>
</evidence>
<keyword evidence="5" id="KW-1185">Reference proteome</keyword>
<keyword evidence="2 3" id="KW-0040">ANK repeat</keyword>
<name>A0AAN6WIY8_9PEZI</name>
<dbReference type="SUPFAM" id="SSF48403">
    <property type="entry name" value="Ankyrin repeat"/>
    <property type="match status" value="1"/>
</dbReference>
<dbReference type="Gene3D" id="1.25.40.20">
    <property type="entry name" value="Ankyrin repeat-containing domain"/>
    <property type="match status" value="3"/>
</dbReference>
<sequence>EATHELLRRGANPALGQRPPIFAVIYDQKPLALELLLDHGVDVNSVDETRHSREIHYELKETRKLYAVICSAYAQKINTHVPQSVPLLRSLVTRGADLYLPLNEEETIIHFLFEFPELPVQNALLENPCVQRIDFNRRDQRGRTVLMAACASSHLDCVKPDRSEKADPDAPSTPVRILEHGGDPILVDNSGKTALHHLLLNEHPLDDVVIQFINLEKVRPILFVKDNDGYTPLHYALRFLRPAICQLLLSKGADLLEADPKGRTTLHHIARQIHRTTRPSPSISQTDLPADYPDQCLALWNKCVAQGGDINAADKDGNTPLHLYLLSTQRKKPYSEKQNGAESTTACHLVMYDKLFPPDRGVDIFAVNNEGETMLHVIARRTGAYCITGSGHDKELFLAIMAKGLDPLKEDGKGRSALDVASACEKDDIVAALGRKSG</sequence>
<feature type="repeat" description="ANK" evidence="3">
    <location>
        <begin position="228"/>
        <end position="260"/>
    </location>
</feature>
<evidence type="ECO:0000256" key="3">
    <source>
        <dbReference type="PROSITE-ProRule" id="PRU00023"/>
    </source>
</evidence>
<dbReference type="AlphaFoldDB" id="A0AAN6WIY8"/>
<reference evidence="4" key="2">
    <citation type="submission" date="2023-05" db="EMBL/GenBank/DDBJ databases">
        <authorList>
            <consortium name="Lawrence Berkeley National Laboratory"/>
            <person name="Steindorff A."/>
            <person name="Hensen N."/>
            <person name="Bonometti L."/>
            <person name="Westerberg I."/>
            <person name="Brannstrom I.O."/>
            <person name="Guillou S."/>
            <person name="Cros-Aarteil S."/>
            <person name="Calhoun S."/>
            <person name="Haridas S."/>
            <person name="Kuo A."/>
            <person name="Mondo S."/>
            <person name="Pangilinan J."/>
            <person name="Riley R."/>
            <person name="Labutti K."/>
            <person name="Andreopoulos B."/>
            <person name="Lipzen A."/>
            <person name="Chen C."/>
            <person name="Yanf M."/>
            <person name="Daum C."/>
            <person name="Ng V."/>
            <person name="Clum A."/>
            <person name="Ohm R."/>
            <person name="Martin F."/>
            <person name="Silar P."/>
            <person name="Natvig D."/>
            <person name="Lalanne C."/>
            <person name="Gautier V."/>
            <person name="Ament-Velasquez S.L."/>
            <person name="Kruys A."/>
            <person name="Hutchinson M.I."/>
            <person name="Powell A.J."/>
            <person name="Barry K."/>
            <person name="Miller A.N."/>
            <person name="Grigoriev I.V."/>
            <person name="Debuchy R."/>
            <person name="Gladieux P."/>
            <person name="Thoren M.H."/>
            <person name="Johannesson H."/>
        </authorList>
    </citation>
    <scope>NUCLEOTIDE SEQUENCE</scope>
    <source>
        <strain evidence="4">PSN309</strain>
    </source>
</reference>
<accession>A0AAN6WIY8</accession>
<dbReference type="PROSITE" id="PS50297">
    <property type="entry name" value="ANK_REP_REGION"/>
    <property type="match status" value="1"/>
</dbReference>
<feature type="non-terminal residue" evidence="4">
    <location>
        <position position="1"/>
    </location>
</feature>
<evidence type="ECO:0000313" key="5">
    <source>
        <dbReference type="Proteomes" id="UP001302126"/>
    </source>
</evidence>
<dbReference type="Proteomes" id="UP001302126">
    <property type="component" value="Unassembled WGS sequence"/>
</dbReference>
<evidence type="ECO:0000256" key="2">
    <source>
        <dbReference type="ARBA" id="ARBA00023043"/>
    </source>
</evidence>
<dbReference type="PANTHER" id="PTHR24123">
    <property type="entry name" value="ANKYRIN REPEAT-CONTAINING"/>
    <property type="match status" value="1"/>
</dbReference>
<dbReference type="InterPro" id="IPR051165">
    <property type="entry name" value="Multifunctional_ANK_Repeat"/>
</dbReference>
<comment type="caution">
    <text evidence="4">The sequence shown here is derived from an EMBL/GenBank/DDBJ whole genome shotgun (WGS) entry which is preliminary data.</text>
</comment>
<reference evidence="4" key="1">
    <citation type="journal article" date="2023" name="Mol. Phylogenet. Evol.">
        <title>Genome-scale phylogeny and comparative genomics of the fungal order Sordariales.</title>
        <authorList>
            <person name="Hensen N."/>
            <person name="Bonometti L."/>
            <person name="Westerberg I."/>
            <person name="Brannstrom I.O."/>
            <person name="Guillou S."/>
            <person name="Cros-Aarteil S."/>
            <person name="Calhoun S."/>
            <person name="Haridas S."/>
            <person name="Kuo A."/>
            <person name="Mondo S."/>
            <person name="Pangilinan J."/>
            <person name="Riley R."/>
            <person name="LaButti K."/>
            <person name="Andreopoulos B."/>
            <person name="Lipzen A."/>
            <person name="Chen C."/>
            <person name="Yan M."/>
            <person name="Daum C."/>
            <person name="Ng V."/>
            <person name="Clum A."/>
            <person name="Steindorff A."/>
            <person name="Ohm R.A."/>
            <person name="Martin F."/>
            <person name="Silar P."/>
            <person name="Natvig D.O."/>
            <person name="Lalanne C."/>
            <person name="Gautier V."/>
            <person name="Ament-Velasquez S.L."/>
            <person name="Kruys A."/>
            <person name="Hutchinson M.I."/>
            <person name="Powell A.J."/>
            <person name="Barry K."/>
            <person name="Miller A.N."/>
            <person name="Grigoriev I.V."/>
            <person name="Debuchy R."/>
            <person name="Gladieux P."/>
            <person name="Hiltunen Thoren M."/>
            <person name="Johannesson H."/>
        </authorList>
    </citation>
    <scope>NUCLEOTIDE SEQUENCE</scope>
    <source>
        <strain evidence="4">PSN309</strain>
    </source>
</reference>
<keyword evidence="1" id="KW-0677">Repeat</keyword>
<dbReference type="Pfam" id="PF12796">
    <property type="entry name" value="Ank_2"/>
    <property type="match status" value="1"/>
</dbReference>
<dbReference type="SMART" id="SM00248">
    <property type="entry name" value="ANK"/>
    <property type="match status" value="6"/>
</dbReference>
<dbReference type="PANTHER" id="PTHR24123:SF33">
    <property type="entry name" value="PROTEIN HOS4"/>
    <property type="match status" value="1"/>
</dbReference>
<evidence type="ECO:0000313" key="4">
    <source>
        <dbReference type="EMBL" id="KAK4182488.1"/>
    </source>
</evidence>
<organism evidence="4 5">
    <name type="scientific">Podospora australis</name>
    <dbReference type="NCBI Taxonomy" id="1536484"/>
    <lineage>
        <taxon>Eukaryota</taxon>
        <taxon>Fungi</taxon>
        <taxon>Dikarya</taxon>
        <taxon>Ascomycota</taxon>
        <taxon>Pezizomycotina</taxon>
        <taxon>Sordariomycetes</taxon>
        <taxon>Sordariomycetidae</taxon>
        <taxon>Sordariales</taxon>
        <taxon>Podosporaceae</taxon>
        <taxon>Podospora</taxon>
    </lineage>
</organism>
<protein>
    <submittedName>
        <fullName evidence="4">Ankyrin repeat-containing domain protein</fullName>
    </submittedName>
</protein>